<gene>
    <name evidence="1" type="ORF">KCTCHS21_31830</name>
</gene>
<dbReference type="AlphaFoldDB" id="A0A3T1D6T6"/>
<dbReference type="OrthoDB" id="1906683at2"/>
<reference evidence="1 2" key="1">
    <citation type="submission" date="2019-01" db="EMBL/GenBank/DDBJ databases">
        <title>Complete genome sequence of Cohnella hallensis HS21 isolated from Korean fir (Abies koreana) rhizospheric soil.</title>
        <authorList>
            <person name="Jiang L."/>
            <person name="Kang S.W."/>
            <person name="Kim S."/>
            <person name="Jung J."/>
            <person name="Kim C.Y."/>
            <person name="Kim D.H."/>
            <person name="Kim S.W."/>
            <person name="Lee J."/>
        </authorList>
    </citation>
    <scope>NUCLEOTIDE SEQUENCE [LARGE SCALE GENOMIC DNA]</scope>
    <source>
        <strain evidence="1 2">HS21</strain>
    </source>
</reference>
<evidence type="ECO:0008006" key="3">
    <source>
        <dbReference type="Google" id="ProtNLM"/>
    </source>
</evidence>
<dbReference type="InterPro" id="IPR024984">
    <property type="entry name" value="DUF3888"/>
</dbReference>
<evidence type="ECO:0000313" key="2">
    <source>
        <dbReference type="Proteomes" id="UP000289856"/>
    </source>
</evidence>
<dbReference type="Proteomes" id="UP000289856">
    <property type="component" value="Chromosome"/>
</dbReference>
<dbReference type="KEGG" id="cohn:KCTCHS21_31830"/>
<sequence>MRQKIIMIILVIISLVLMPQVSSAKIKKPALDSRELQLQDMLTLFLLPYMNDKLSEVYAYELNAAPELYPYFVDVTKTDRLNGFRGYTLSITLHAHPTVGPHIPVGEDLFTFEVSPLVNVKLVTYEHLKGPKKSDFPPNYQDLLKKNTVLH</sequence>
<dbReference type="EMBL" id="AP019400">
    <property type="protein sequence ID" value="BBI33784.1"/>
    <property type="molecule type" value="Genomic_DNA"/>
</dbReference>
<proteinExistence type="predicted"/>
<accession>A0A3T1D6T6</accession>
<keyword evidence="2" id="KW-1185">Reference proteome</keyword>
<evidence type="ECO:0000313" key="1">
    <source>
        <dbReference type="EMBL" id="BBI33784.1"/>
    </source>
</evidence>
<organism evidence="1 2">
    <name type="scientific">Cohnella abietis</name>
    <dbReference type="NCBI Taxonomy" id="2507935"/>
    <lineage>
        <taxon>Bacteria</taxon>
        <taxon>Bacillati</taxon>
        <taxon>Bacillota</taxon>
        <taxon>Bacilli</taxon>
        <taxon>Bacillales</taxon>
        <taxon>Paenibacillaceae</taxon>
        <taxon>Cohnella</taxon>
    </lineage>
</organism>
<dbReference type="RefSeq" id="WP_130610049.1">
    <property type="nucleotide sequence ID" value="NZ_AP019400.1"/>
</dbReference>
<name>A0A3T1D6T6_9BACL</name>
<protein>
    <recommendedName>
        <fullName evidence="3">DUF3888 domain-containing protein</fullName>
    </recommendedName>
</protein>
<dbReference type="Pfam" id="PF13027">
    <property type="entry name" value="DUF3888"/>
    <property type="match status" value="1"/>
</dbReference>